<proteinExistence type="predicted"/>
<keyword evidence="2 4" id="KW-0479">Metal-binding</keyword>
<dbReference type="GO" id="GO:0020037">
    <property type="term" value="F:heme binding"/>
    <property type="evidence" value="ECO:0007669"/>
    <property type="project" value="InterPro"/>
</dbReference>
<dbReference type="PANTHER" id="PTHR30600">
    <property type="entry name" value="CYTOCHROME C PEROXIDASE-RELATED"/>
    <property type="match status" value="1"/>
</dbReference>
<dbReference type="GO" id="GO:0004130">
    <property type="term" value="F:cytochrome-c peroxidase activity"/>
    <property type="evidence" value="ECO:0007669"/>
    <property type="project" value="TreeGrafter"/>
</dbReference>
<accession>A0A9D1VS81</accession>
<dbReference type="SUPFAM" id="SSF46626">
    <property type="entry name" value="Cytochrome c"/>
    <property type="match status" value="1"/>
</dbReference>
<gene>
    <name evidence="6" type="ORF">H9982_05360</name>
</gene>
<dbReference type="AlphaFoldDB" id="A0A9D1VS81"/>
<name>A0A9D1VS81_9BACT</name>
<evidence type="ECO:0000256" key="3">
    <source>
        <dbReference type="ARBA" id="ARBA00023004"/>
    </source>
</evidence>
<dbReference type="GO" id="GO:0046872">
    <property type="term" value="F:metal ion binding"/>
    <property type="evidence" value="ECO:0007669"/>
    <property type="project" value="UniProtKB-KW"/>
</dbReference>
<keyword evidence="3 4" id="KW-0408">Iron</keyword>
<evidence type="ECO:0000313" key="7">
    <source>
        <dbReference type="Proteomes" id="UP000824246"/>
    </source>
</evidence>
<reference evidence="6" key="1">
    <citation type="journal article" date="2021" name="PeerJ">
        <title>Extensive microbial diversity within the chicken gut microbiome revealed by metagenomics and culture.</title>
        <authorList>
            <person name="Gilroy R."/>
            <person name="Ravi A."/>
            <person name="Getino M."/>
            <person name="Pursley I."/>
            <person name="Horton D.L."/>
            <person name="Alikhan N.F."/>
            <person name="Baker D."/>
            <person name="Gharbi K."/>
            <person name="Hall N."/>
            <person name="Watson M."/>
            <person name="Adriaenssens E.M."/>
            <person name="Foster-Nyarko E."/>
            <person name="Jarju S."/>
            <person name="Secka A."/>
            <person name="Antonio M."/>
            <person name="Oren A."/>
            <person name="Chaudhuri R.R."/>
            <person name="La Ragione R."/>
            <person name="Hildebrand F."/>
            <person name="Pallen M.J."/>
        </authorList>
    </citation>
    <scope>NUCLEOTIDE SEQUENCE</scope>
    <source>
        <strain evidence="6">ChiHjej12B11-16260</strain>
    </source>
</reference>
<dbReference type="InterPro" id="IPR009056">
    <property type="entry name" value="Cyt_c-like_dom"/>
</dbReference>
<dbReference type="GO" id="GO:0009055">
    <property type="term" value="F:electron transfer activity"/>
    <property type="evidence" value="ECO:0007669"/>
    <property type="project" value="InterPro"/>
</dbReference>
<evidence type="ECO:0000256" key="2">
    <source>
        <dbReference type="ARBA" id="ARBA00022723"/>
    </source>
</evidence>
<comment type="caution">
    <text evidence="6">The sequence shown here is derived from an EMBL/GenBank/DDBJ whole genome shotgun (WGS) entry which is preliminary data.</text>
</comment>
<organism evidence="6 7">
    <name type="scientific">Candidatus Barnesiella excrementipullorum</name>
    <dbReference type="NCBI Taxonomy" id="2838479"/>
    <lineage>
        <taxon>Bacteria</taxon>
        <taxon>Pseudomonadati</taxon>
        <taxon>Bacteroidota</taxon>
        <taxon>Bacteroidia</taxon>
        <taxon>Bacteroidales</taxon>
        <taxon>Barnesiellaceae</taxon>
        <taxon>Barnesiella</taxon>
    </lineage>
</organism>
<dbReference type="InterPro" id="IPR051395">
    <property type="entry name" value="Cytochrome_c_Peroxidase/MauG"/>
</dbReference>
<keyword evidence="1 4" id="KW-0349">Heme</keyword>
<evidence type="ECO:0000313" key="6">
    <source>
        <dbReference type="EMBL" id="HIX45628.1"/>
    </source>
</evidence>
<sequence length="577" mass="65326">MKQIRYCIYSLLTVYILCGCKEDEMPPTPTPSTEELPDWYYAGGQLGTAYLSTSNAYEQPTPVVEADGEMNRRFKNGEALFEHMYMSNHSGVRSGLGPAYVRSSCIHCHPGYGHGKRNPDGFFETSSIGNGCLLVVYNPDNDQYVSWLTGMPQGHATEPFKAPLDETKVIITWQKYTDEWNNRFPDGETYDLEYPEVTMSPDAVYAYNRGVVTDLGNYEVLLESTIGIYGTGLLDAISDEDLKAQYAKEERDGLLPNGINPAFFQNGEWVKQYSNTKATDVAPGFDAAGEQHPFRFTYALSRGPLQDAAGANAMWNIPNVTRSNRRYHYLDTYFANAEGDDKTKFGGSSWVKASAYDPEVQAGYRDYIEKLDPERNHPTWHAADYTDRESIATAIAAYLSSKELDVEMDDEDYIDFMVWHRGLAVPAVRNIDDPAVTRGKELFEEIGCAYCHRPSWTTGDDNCYDPNGFFARGDNRLPRYPRQTIWPYSDLIQHKLHMKNDIRTGWCRTTPLWGRGLHQMCTGAVTADRLHDNRARNVIEAIMWHGSPQSDARRSVEAFRNLPKADRDAIVKFIDSI</sequence>
<protein>
    <recommendedName>
        <fullName evidence="5">Cytochrome c domain-containing protein</fullName>
    </recommendedName>
</protein>
<reference evidence="6" key="2">
    <citation type="submission" date="2021-04" db="EMBL/GenBank/DDBJ databases">
        <authorList>
            <person name="Gilroy R."/>
        </authorList>
    </citation>
    <scope>NUCLEOTIDE SEQUENCE</scope>
    <source>
        <strain evidence="6">ChiHjej12B11-16260</strain>
    </source>
</reference>
<dbReference type="PROSITE" id="PS51257">
    <property type="entry name" value="PROKAR_LIPOPROTEIN"/>
    <property type="match status" value="1"/>
</dbReference>
<dbReference type="Pfam" id="PF06537">
    <property type="entry name" value="DHOR"/>
    <property type="match status" value="1"/>
</dbReference>
<evidence type="ECO:0000256" key="4">
    <source>
        <dbReference type="PROSITE-ProRule" id="PRU00433"/>
    </source>
</evidence>
<feature type="domain" description="Cytochrome c" evidence="5">
    <location>
        <begin position="434"/>
        <end position="577"/>
    </location>
</feature>
<dbReference type="EMBL" id="DXFB01000139">
    <property type="protein sequence ID" value="HIX45628.1"/>
    <property type="molecule type" value="Genomic_DNA"/>
</dbReference>
<dbReference type="Proteomes" id="UP000824246">
    <property type="component" value="Unassembled WGS sequence"/>
</dbReference>
<evidence type="ECO:0000259" key="5">
    <source>
        <dbReference type="PROSITE" id="PS51007"/>
    </source>
</evidence>
<evidence type="ECO:0000256" key="1">
    <source>
        <dbReference type="ARBA" id="ARBA00022617"/>
    </source>
</evidence>
<dbReference type="PANTHER" id="PTHR30600:SF4">
    <property type="entry name" value="CYTOCHROME C DOMAIN-CONTAINING PROTEIN"/>
    <property type="match status" value="1"/>
</dbReference>
<dbReference type="PROSITE" id="PS51007">
    <property type="entry name" value="CYTC"/>
    <property type="match status" value="1"/>
</dbReference>
<dbReference type="Gene3D" id="1.10.760.10">
    <property type="entry name" value="Cytochrome c-like domain"/>
    <property type="match status" value="1"/>
</dbReference>
<dbReference type="InterPro" id="IPR010538">
    <property type="entry name" value="DHOR"/>
</dbReference>
<dbReference type="InterPro" id="IPR036909">
    <property type="entry name" value="Cyt_c-like_dom_sf"/>
</dbReference>